<keyword evidence="3" id="KW-1185">Reference proteome</keyword>
<name>A0A7W0CJ94_9ACTN</name>
<evidence type="ECO:0008006" key="4">
    <source>
        <dbReference type="Google" id="ProtNLM"/>
    </source>
</evidence>
<feature type="chain" id="PRO_5039523360" description="DUF1349 domain-containing protein" evidence="1">
    <location>
        <begin position="22"/>
        <end position="307"/>
    </location>
</feature>
<feature type="signal peptide" evidence="1">
    <location>
        <begin position="1"/>
        <end position="21"/>
    </location>
</feature>
<dbReference type="Proteomes" id="UP000530928">
    <property type="component" value="Unassembled WGS sequence"/>
</dbReference>
<protein>
    <recommendedName>
        <fullName evidence="4">DUF1349 domain-containing protein</fullName>
    </recommendedName>
</protein>
<dbReference type="AlphaFoldDB" id="A0A7W0CJ94"/>
<organism evidence="2 3">
    <name type="scientific">Nonomuraea soli</name>
    <dbReference type="NCBI Taxonomy" id="1032476"/>
    <lineage>
        <taxon>Bacteria</taxon>
        <taxon>Bacillati</taxon>
        <taxon>Actinomycetota</taxon>
        <taxon>Actinomycetes</taxon>
        <taxon>Streptosporangiales</taxon>
        <taxon>Streptosporangiaceae</taxon>
        <taxon>Nonomuraea</taxon>
    </lineage>
</organism>
<dbReference type="PROSITE" id="PS51257">
    <property type="entry name" value="PROKAR_LIPOPROTEIN"/>
    <property type="match status" value="1"/>
</dbReference>
<proteinExistence type="predicted"/>
<gene>
    <name evidence="2" type="ORF">HNR30_003568</name>
</gene>
<accession>A0A7W0CJ94</accession>
<dbReference type="RefSeq" id="WP_181610933.1">
    <property type="nucleotide sequence ID" value="NZ_BAABAM010000002.1"/>
</dbReference>
<comment type="caution">
    <text evidence="2">The sequence shown here is derived from an EMBL/GenBank/DDBJ whole genome shotgun (WGS) entry which is preliminary data.</text>
</comment>
<evidence type="ECO:0000256" key="1">
    <source>
        <dbReference type="SAM" id="SignalP"/>
    </source>
</evidence>
<keyword evidence="1" id="KW-0732">Signal</keyword>
<dbReference type="EMBL" id="JACDUR010000003">
    <property type="protein sequence ID" value="MBA2892227.1"/>
    <property type="molecule type" value="Genomic_DNA"/>
</dbReference>
<evidence type="ECO:0000313" key="2">
    <source>
        <dbReference type="EMBL" id="MBA2892227.1"/>
    </source>
</evidence>
<reference evidence="2 3" key="1">
    <citation type="submission" date="2020-07" db="EMBL/GenBank/DDBJ databases">
        <title>Genomic Encyclopedia of Type Strains, Phase IV (KMG-IV): sequencing the most valuable type-strain genomes for metagenomic binning, comparative biology and taxonomic classification.</title>
        <authorList>
            <person name="Goeker M."/>
        </authorList>
    </citation>
    <scope>NUCLEOTIDE SEQUENCE [LARGE SCALE GENOMIC DNA]</scope>
    <source>
        <strain evidence="2 3">DSM 45533</strain>
    </source>
</reference>
<evidence type="ECO:0000313" key="3">
    <source>
        <dbReference type="Proteomes" id="UP000530928"/>
    </source>
</evidence>
<sequence length="307" mass="32622">MRARVIAALVVVCGVSGCTTGGPSTPPPAAPTGGTQATAALPLAEAEPPDPGGEVGSASSEFTSTAELPVWLKLSDTEGDLNRLTKLEIAGGHLTMEPKPSAWFDGFRGPFVYQELAGDIVMHMRVKSEGLKGGPPKQIFSLGGAMVRVPDSDTKPNWLSVTTGTGDVANRVEVKETLDGSSKPEEHPVKVGWVELVLARTGGLVAALYKEEGGAWKVGRRWARPDLVETQVLQWGMTGYTDWNSFGTLKQDPAKANLTDVKGKPDLRLSVDFVRFLRPRMPDGVDPMNPASVSDEVLIRLLTPAGA</sequence>